<dbReference type="GeneID" id="112490501"/>
<organism evidence="2 3">
    <name type="scientific">Ziziphus jujuba</name>
    <name type="common">Chinese jujube</name>
    <name type="synonym">Ziziphus sativa</name>
    <dbReference type="NCBI Taxonomy" id="326968"/>
    <lineage>
        <taxon>Eukaryota</taxon>
        <taxon>Viridiplantae</taxon>
        <taxon>Streptophyta</taxon>
        <taxon>Embryophyta</taxon>
        <taxon>Tracheophyta</taxon>
        <taxon>Spermatophyta</taxon>
        <taxon>Magnoliopsida</taxon>
        <taxon>eudicotyledons</taxon>
        <taxon>Gunneridae</taxon>
        <taxon>Pentapetalae</taxon>
        <taxon>rosids</taxon>
        <taxon>fabids</taxon>
        <taxon>Rosales</taxon>
        <taxon>Rhamnaceae</taxon>
        <taxon>Paliureae</taxon>
        <taxon>Ziziphus</taxon>
    </lineage>
</organism>
<feature type="compositionally biased region" description="Low complexity" evidence="1">
    <location>
        <begin position="154"/>
        <end position="180"/>
    </location>
</feature>
<feature type="region of interest" description="Disordered" evidence="1">
    <location>
        <begin position="131"/>
        <end position="242"/>
    </location>
</feature>
<proteinExistence type="predicted"/>
<dbReference type="AlphaFoldDB" id="A0A6P6FXE0"/>
<feature type="compositionally biased region" description="Basic residues" evidence="1">
    <location>
        <begin position="32"/>
        <end position="42"/>
    </location>
</feature>
<evidence type="ECO:0000313" key="3">
    <source>
        <dbReference type="RefSeq" id="XP_024926110.1"/>
    </source>
</evidence>
<keyword evidence="2" id="KW-1185">Reference proteome</keyword>
<dbReference type="InParanoid" id="A0A6P6FXE0"/>
<dbReference type="KEGG" id="zju:112490501"/>
<protein>
    <submittedName>
        <fullName evidence="3">Uncharacterized protein LOC112490501</fullName>
    </submittedName>
</protein>
<sequence length="242" mass="25515">MAEGKRRRISWKGLKRKIAERKRRMVSEGRKAWKHLGGRKTAKKEDMKAIAEGKKPMQETEFRPCGNPFESSSTYEHGESSAAAAMQCGAGGGGGDVDAPQPRVADYPAAATNIKKKTTLKKRVLQPFKIAEGFLKEKVLGKGKKESRHGKSHSSASASGSGSQSQGQQSQSASSASASQRAHVPPPGGRRLNPSSASASGSGSQRQGQQSQSASAAQRAHVPPSGGHRLSTSSPKEGKSTN</sequence>
<name>A0A6P6FXE0_ZIZJJ</name>
<dbReference type="Proteomes" id="UP001652623">
    <property type="component" value="Chromosome 10"/>
</dbReference>
<feature type="region of interest" description="Disordered" evidence="1">
    <location>
        <begin position="22"/>
        <end position="104"/>
    </location>
</feature>
<feature type="compositionally biased region" description="Basic and acidic residues" evidence="1">
    <location>
        <begin position="134"/>
        <end position="144"/>
    </location>
</feature>
<reference evidence="3" key="1">
    <citation type="submission" date="2025-08" db="UniProtKB">
        <authorList>
            <consortium name="RefSeq"/>
        </authorList>
    </citation>
    <scope>IDENTIFICATION</scope>
    <source>
        <tissue evidence="3">Seedling</tissue>
    </source>
</reference>
<evidence type="ECO:0000313" key="2">
    <source>
        <dbReference type="Proteomes" id="UP001652623"/>
    </source>
</evidence>
<dbReference type="RefSeq" id="XP_024926110.1">
    <property type="nucleotide sequence ID" value="XM_025070342.3"/>
</dbReference>
<feature type="compositionally biased region" description="Low complexity" evidence="1">
    <location>
        <begin position="195"/>
        <end position="220"/>
    </location>
</feature>
<feature type="compositionally biased region" description="Basic and acidic residues" evidence="1">
    <location>
        <begin position="43"/>
        <end position="62"/>
    </location>
</feature>
<evidence type="ECO:0000256" key="1">
    <source>
        <dbReference type="SAM" id="MobiDB-lite"/>
    </source>
</evidence>
<gene>
    <name evidence="3" type="primary">LOC112490501</name>
</gene>
<accession>A0A6P6FXE0</accession>